<dbReference type="EMBL" id="FTNK01000005">
    <property type="protein sequence ID" value="SIQ93005.1"/>
    <property type="molecule type" value="Genomic_DNA"/>
</dbReference>
<organism evidence="1 2">
    <name type="scientific">Paenibacillus macquariensis</name>
    <dbReference type="NCBI Taxonomy" id="948756"/>
    <lineage>
        <taxon>Bacteria</taxon>
        <taxon>Bacillati</taxon>
        <taxon>Bacillota</taxon>
        <taxon>Bacilli</taxon>
        <taxon>Bacillales</taxon>
        <taxon>Paenibacillaceae</taxon>
        <taxon>Paenibacillus</taxon>
    </lineage>
</organism>
<protein>
    <submittedName>
        <fullName evidence="1">Uncharacterized protein</fullName>
    </submittedName>
</protein>
<keyword evidence="2" id="KW-1185">Reference proteome</keyword>
<dbReference type="Proteomes" id="UP000186666">
    <property type="component" value="Unassembled WGS sequence"/>
</dbReference>
<reference evidence="1 2" key="1">
    <citation type="submission" date="2017-01" db="EMBL/GenBank/DDBJ databases">
        <authorList>
            <person name="Varghese N."/>
            <person name="Submissions S."/>
        </authorList>
    </citation>
    <scope>NUCLEOTIDE SEQUENCE [LARGE SCALE GENOMIC DNA]</scope>
    <source>
        <strain evidence="1 2">ATCC 23464</strain>
    </source>
</reference>
<dbReference type="RefSeq" id="WP_068586872.1">
    <property type="nucleotide sequence ID" value="NZ_FTNK01000005.1"/>
</dbReference>
<name>A0ABY1JX77_9BACL</name>
<evidence type="ECO:0000313" key="2">
    <source>
        <dbReference type="Proteomes" id="UP000186666"/>
    </source>
</evidence>
<proteinExistence type="predicted"/>
<evidence type="ECO:0000313" key="1">
    <source>
        <dbReference type="EMBL" id="SIQ93005.1"/>
    </source>
</evidence>
<comment type="caution">
    <text evidence="1">The sequence shown here is derived from an EMBL/GenBank/DDBJ whole genome shotgun (WGS) entry which is preliminary data.</text>
</comment>
<gene>
    <name evidence="1" type="ORF">SAMN05421578_10597</name>
</gene>
<sequence length="96" mass="10513">MTKLILDVLNSLEVVEQEGGDSAYILVENTPETRAKLNAVGVTDEQIMAFGDEETFCILSLACHEGYADGYQDGKLVEWGDIEDEIIVTEGRGDKS</sequence>
<accession>A0ABY1JX77</accession>